<proteinExistence type="predicted"/>
<reference evidence="1 2" key="1">
    <citation type="submission" date="2024-08" db="EMBL/GenBank/DDBJ databases">
        <title>Pantoea ronii - a newly identified human opportunistic pathogen.</title>
        <authorList>
            <person name="Keidar-Friedman D."/>
            <person name="Sorek N."/>
            <person name="Leshin-Carmel D."/>
            <person name="Tsur A."/>
            <person name="Amsalem M."/>
            <person name="Tolkach D."/>
            <person name="Brosh-Nissimov T."/>
        </authorList>
    </citation>
    <scope>NUCLEOTIDE SEQUENCE [LARGE SCALE GENOMIC DNA]</scope>
    <source>
        <strain evidence="1 2">AA23256</strain>
    </source>
</reference>
<dbReference type="RefSeq" id="WP_397211654.1">
    <property type="nucleotide sequence ID" value="NZ_JBGFSN010000003.1"/>
</dbReference>
<gene>
    <name evidence="1" type="ORF">ABU178_02460</name>
</gene>
<evidence type="ECO:0000313" key="2">
    <source>
        <dbReference type="Proteomes" id="UP001611251"/>
    </source>
</evidence>
<protein>
    <submittedName>
        <fullName evidence="1">T6SS immunity periplasmic lipoprotein</fullName>
    </submittedName>
</protein>
<keyword evidence="1" id="KW-0449">Lipoprotein</keyword>
<dbReference type="NCBIfam" id="NF045617">
    <property type="entry name" value="mostly_LP"/>
    <property type="match status" value="1"/>
</dbReference>
<dbReference type="PROSITE" id="PS51257">
    <property type="entry name" value="PROKAR_LIPOPROTEIN"/>
    <property type="match status" value="1"/>
</dbReference>
<comment type="caution">
    <text evidence="1">The sequence shown here is derived from an EMBL/GenBank/DDBJ whole genome shotgun (WGS) entry which is preliminary data.</text>
</comment>
<organism evidence="1 2">
    <name type="scientific">Pantoea osteomyelitidis</name>
    <dbReference type="NCBI Taxonomy" id="3230026"/>
    <lineage>
        <taxon>Bacteria</taxon>
        <taxon>Pseudomonadati</taxon>
        <taxon>Pseudomonadota</taxon>
        <taxon>Gammaproteobacteria</taxon>
        <taxon>Enterobacterales</taxon>
        <taxon>Erwiniaceae</taxon>
        <taxon>Pantoea</taxon>
    </lineage>
</organism>
<accession>A0ABW7PRY7</accession>
<keyword evidence="2" id="KW-1185">Reference proteome</keyword>
<evidence type="ECO:0000313" key="1">
    <source>
        <dbReference type="EMBL" id="MFH8133046.1"/>
    </source>
</evidence>
<sequence length="115" mass="13260">MTRNSIIVFFLFLSGCTGDTLDFRHQGNARIEKKSICITSSPNDVLKFYLLTSSLDNYQKPLAMEDNIARKYPDTCINADVVQPADYDLMYKLNEKKYRLSFTVGHDGFVHKQLR</sequence>
<dbReference type="InterPro" id="IPR054657">
    <property type="entry name" value="T6SS_periplasmic_put"/>
</dbReference>
<dbReference type="EMBL" id="JBGFSN010000003">
    <property type="protein sequence ID" value="MFH8133046.1"/>
    <property type="molecule type" value="Genomic_DNA"/>
</dbReference>
<dbReference type="Proteomes" id="UP001611251">
    <property type="component" value="Unassembled WGS sequence"/>
</dbReference>
<name>A0ABW7PRY7_9GAMM</name>